<name>A0A1N6FMN6_9BACT</name>
<accession>A0A1N6FMN6</accession>
<evidence type="ECO:0000313" key="4">
    <source>
        <dbReference type="Proteomes" id="UP000185003"/>
    </source>
</evidence>
<evidence type="ECO:0000259" key="2">
    <source>
        <dbReference type="Pfam" id="PF08327"/>
    </source>
</evidence>
<dbReference type="Pfam" id="PF08327">
    <property type="entry name" value="AHSA1"/>
    <property type="match status" value="1"/>
</dbReference>
<feature type="domain" description="Activator of Hsp90 ATPase homologue 1/2-like C-terminal" evidence="2">
    <location>
        <begin position="14"/>
        <end position="136"/>
    </location>
</feature>
<dbReference type="AlphaFoldDB" id="A0A1N6FMN6"/>
<dbReference type="STRING" id="536979.SAMN04488055_2304"/>
<keyword evidence="4" id="KW-1185">Reference proteome</keyword>
<comment type="similarity">
    <text evidence="1">Belongs to the AHA1 family.</text>
</comment>
<gene>
    <name evidence="3" type="ORF">SAMN04488055_2304</name>
</gene>
<proteinExistence type="inferred from homology"/>
<protein>
    <submittedName>
        <fullName evidence="3">Activator of Hsp90 ATPase homolog 1-like protein</fullName>
    </submittedName>
</protein>
<dbReference type="InterPro" id="IPR013538">
    <property type="entry name" value="ASHA1/2-like_C"/>
</dbReference>
<dbReference type="EMBL" id="FSRA01000001">
    <property type="protein sequence ID" value="SIN96498.1"/>
    <property type="molecule type" value="Genomic_DNA"/>
</dbReference>
<dbReference type="Gene3D" id="3.30.530.20">
    <property type="match status" value="1"/>
</dbReference>
<dbReference type="InterPro" id="IPR023393">
    <property type="entry name" value="START-like_dom_sf"/>
</dbReference>
<dbReference type="Proteomes" id="UP000185003">
    <property type="component" value="Unassembled WGS sequence"/>
</dbReference>
<organism evidence="3 4">
    <name type="scientific">Chitinophaga niabensis</name>
    <dbReference type="NCBI Taxonomy" id="536979"/>
    <lineage>
        <taxon>Bacteria</taxon>
        <taxon>Pseudomonadati</taxon>
        <taxon>Bacteroidota</taxon>
        <taxon>Chitinophagia</taxon>
        <taxon>Chitinophagales</taxon>
        <taxon>Chitinophagaceae</taxon>
        <taxon>Chitinophaga</taxon>
    </lineage>
</organism>
<dbReference type="OrthoDB" id="287565at2"/>
<evidence type="ECO:0000256" key="1">
    <source>
        <dbReference type="ARBA" id="ARBA00006817"/>
    </source>
</evidence>
<evidence type="ECO:0000313" key="3">
    <source>
        <dbReference type="EMBL" id="SIN96498.1"/>
    </source>
</evidence>
<dbReference type="SUPFAM" id="SSF55961">
    <property type="entry name" value="Bet v1-like"/>
    <property type="match status" value="1"/>
</dbReference>
<sequence length="146" mass="16287">MTTTDYKSSLAVQATPEVIYSALTTGIAAWWSEDYSGAAAKVNDEFTVKFQGKNLIHMRVTELVPNKKVTWTCVNFFIDVDAPIHDKSEWIGTKVYWEIGPSKLDMLHEGLTQEFECYSFCSAGWDQFLGSLKDLLNGGSGSPYKA</sequence>
<dbReference type="RefSeq" id="WP_074239363.1">
    <property type="nucleotide sequence ID" value="NZ_FSRA01000001.1"/>
</dbReference>
<dbReference type="CDD" id="cd07814">
    <property type="entry name" value="SRPBCC_CalC_Aha1-like"/>
    <property type="match status" value="1"/>
</dbReference>
<reference evidence="3 4" key="1">
    <citation type="submission" date="2016-11" db="EMBL/GenBank/DDBJ databases">
        <authorList>
            <person name="Jaros S."/>
            <person name="Januszkiewicz K."/>
            <person name="Wedrychowicz H."/>
        </authorList>
    </citation>
    <scope>NUCLEOTIDE SEQUENCE [LARGE SCALE GENOMIC DNA]</scope>
    <source>
        <strain evidence="3 4">DSM 24787</strain>
    </source>
</reference>